<dbReference type="EMBL" id="CP014327">
    <property type="protein sequence ID" value="AML53324.1"/>
    <property type="molecule type" value="Genomic_DNA"/>
</dbReference>
<dbReference type="Pfam" id="PF05930">
    <property type="entry name" value="Phage_AlpA"/>
    <property type="match status" value="1"/>
</dbReference>
<reference evidence="1 2" key="1">
    <citation type="submission" date="2016-02" db="EMBL/GenBank/DDBJ databases">
        <title>Complete genome sequence of Halocynthiibacter arcticus PAMC 20958t from arctic marine sediment.</title>
        <authorList>
            <person name="Lee Y.M."/>
            <person name="Baek K."/>
            <person name="Lee H.K."/>
            <person name="Shin S.C."/>
        </authorList>
    </citation>
    <scope>NUCLEOTIDE SEQUENCE [LARGE SCALE GENOMIC DNA]</scope>
    <source>
        <strain evidence="1">PAMC 20958</strain>
    </source>
</reference>
<dbReference type="STRING" id="1579316.RC74_20575"/>
<dbReference type="RefSeq" id="WP_039000985.1">
    <property type="nucleotide sequence ID" value="NZ_CP014327.1"/>
</dbReference>
<dbReference type="OrthoDB" id="9801242at2"/>
<keyword evidence="2" id="KW-1185">Reference proteome</keyword>
<accession>A0A126V4T5</accession>
<organism evidence="1 2">
    <name type="scientific">Falsihalocynthiibacter arcticus</name>
    <dbReference type="NCBI Taxonomy" id="1579316"/>
    <lineage>
        <taxon>Bacteria</taxon>
        <taxon>Pseudomonadati</taxon>
        <taxon>Pseudomonadota</taxon>
        <taxon>Alphaproteobacteria</taxon>
        <taxon>Rhodobacterales</taxon>
        <taxon>Roseobacteraceae</taxon>
        <taxon>Falsihalocynthiibacter</taxon>
    </lineage>
</organism>
<sequence>MDKYTFPETGFVRLAQILSPAGPIPVSKSTWWQGVKDGRFPKPQKLGPRTTVWKAEDIRALFKGVADE</sequence>
<dbReference type="Proteomes" id="UP000070371">
    <property type="component" value="Chromosome"/>
</dbReference>
<dbReference type="KEGG" id="hat:RC74_20575"/>
<protein>
    <submittedName>
        <fullName evidence="1">Uncharacterized protein</fullName>
    </submittedName>
</protein>
<gene>
    <name evidence="1" type="ORF">RC74_20575</name>
</gene>
<dbReference type="InterPro" id="IPR010260">
    <property type="entry name" value="AlpA"/>
</dbReference>
<name>A0A126V4T5_9RHOB</name>
<dbReference type="Gene3D" id="1.10.238.160">
    <property type="match status" value="1"/>
</dbReference>
<proteinExistence type="predicted"/>
<evidence type="ECO:0000313" key="2">
    <source>
        <dbReference type="Proteomes" id="UP000070371"/>
    </source>
</evidence>
<dbReference type="AlphaFoldDB" id="A0A126V4T5"/>
<evidence type="ECO:0000313" key="1">
    <source>
        <dbReference type="EMBL" id="AML53324.1"/>
    </source>
</evidence>